<dbReference type="PRINTS" id="PR01713">
    <property type="entry name" value="NUCEPIMERASE"/>
</dbReference>
<sequence>MIGEDPNGVPNNLMPYMIQAAAGEREKLSIFGGDYATLDGTGVRDYIHVTDLAKGHRAALQKVLGSTGIDTYNLGTGVGYSVMDVISNFEKATGVKIPYEVAGRRKGDVPVCFADAGKAWRELGWKAERTIEEMCLDSWRWKNRK</sequence>
<dbReference type="Gene3D" id="3.90.25.10">
    <property type="entry name" value="UDP-galactose 4-epimerase, domain 1"/>
    <property type="match status" value="1"/>
</dbReference>
<dbReference type="EC" id="5.1.3.2" evidence="3"/>
<dbReference type="Pfam" id="PF16363">
    <property type="entry name" value="GDP_Man_Dehyd"/>
    <property type="match status" value="1"/>
</dbReference>
<evidence type="ECO:0000256" key="3">
    <source>
        <dbReference type="ARBA" id="ARBA00013189"/>
    </source>
</evidence>
<gene>
    <name evidence="7" type="primary">galE_10</name>
    <name evidence="7" type="ORF">SDC9_47359</name>
</gene>
<name>A0A644WCB0_9ZZZZ</name>
<evidence type="ECO:0000256" key="5">
    <source>
        <dbReference type="ARBA" id="ARBA00023235"/>
    </source>
</evidence>
<evidence type="ECO:0000256" key="1">
    <source>
        <dbReference type="ARBA" id="ARBA00000083"/>
    </source>
</evidence>
<evidence type="ECO:0000259" key="6">
    <source>
        <dbReference type="Pfam" id="PF16363"/>
    </source>
</evidence>
<protein>
    <recommendedName>
        <fullName evidence="3">UDP-glucose 4-epimerase</fullName>
        <ecNumber evidence="3">5.1.3.2</ecNumber>
    </recommendedName>
</protein>
<dbReference type="InterPro" id="IPR016040">
    <property type="entry name" value="NAD(P)-bd_dom"/>
</dbReference>
<dbReference type="GO" id="GO:0005829">
    <property type="term" value="C:cytosol"/>
    <property type="evidence" value="ECO:0007669"/>
    <property type="project" value="TreeGrafter"/>
</dbReference>
<keyword evidence="5 7" id="KW-0413">Isomerase</keyword>
<keyword evidence="4" id="KW-0520">NAD</keyword>
<evidence type="ECO:0000313" key="7">
    <source>
        <dbReference type="EMBL" id="MPM01121.1"/>
    </source>
</evidence>
<feature type="domain" description="NAD(P)-binding" evidence="6">
    <location>
        <begin position="7"/>
        <end position="135"/>
    </location>
</feature>
<dbReference type="EMBL" id="VSSQ01000775">
    <property type="protein sequence ID" value="MPM01121.1"/>
    <property type="molecule type" value="Genomic_DNA"/>
</dbReference>
<evidence type="ECO:0000256" key="2">
    <source>
        <dbReference type="ARBA" id="ARBA00001911"/>
    </source>
</evidence>
<dbReference type="PANTHER" id="PTHR43725:SF47">
    <property type="entry name" value="UDP-GLUCOSE 4-EPIMERASE"/>
    <property type="match status" value="1"/>
</dbReference>
<accession>A0A644WCB0</accession>
<comment type="caution">
    <text evidence="7">The sequence shown here is derived from an EMBL/GenBank/DDBJ whole genome shotgun (WGS) entry which is preliminary data.</text>
</comment>
<dbReference type="AlphaFoldDB" id="A0A644WCB0"/>
<dbReference type="GO" id="GO:0003978">
    <property type="term" value="F:UDP-glucose 4-epimerase activity"/>
    <property type="evidence" value="ECO:0007669"/>
    <property type="project" value="UniProtKB-EC"/>
</dbReference>
<dbReference type="SUPFAM" id="SSF51735">
    <property type="entry name" value="NAD(P)-binding Rossmann-fold domains"/>
    <property type="match status" value="1"/>
</dbReference>
<dbReference type="InterPro" id="IPR036291">
    <property type="entry name" value="NAD(P)-bd_dom_sf"/>
</dbReference>
<dbReference type="PANTHER" id="PTHR43725">
    <property type="entry name" value="UDP-GLUCOSE 4-EPIMERASE"/>
    <property type="match status" value="1"/>
</dbReference>
<dbReference type="GO" id="GO:0005996">
    <property type="term" value="P:monosaccharide metabolic process"/>
    <property type="evidence" value="ECO:0007669"/>
    <property type="project" value="TreeGrafter"/>
</dbReference>
<reference evidence="7" key="1">
    <citation type="submission" date="2019-08" db="EMBL/GenBank/DDBJ databases">
        <authorList>
            <person name="Kucharzyk K."/>
            <person name="Murdoch R.W."/>
            <person name="Higgins S."/>
            <person name="Loffler F."/>
        </authorList>
    </citation>
    <scope>NUCLEOTIDE SEQUENCE</scope>
</reference>
<organism evidence="7">
    <name type="scientific">bioreactor metagenome</name>
    <dbReference type="NCBI Taxonomy" id="1076179"/>
    <lineage>
        <taxon>unclassified sequences</taxon>
        <taxon>metagenomes</taxon>
        <taxon>ecological metagenomes</taxon>
    </lineage>
</organism>
<proteinExistence type="predicted"/>
<evidence type="ECO:0000256" key="4">
    <source>
        <dbReference type="ARBA" id="ARBA00023027"/>
    </source>
</evidence>
<comment type="cofactor">
    <cofactor evidence="2">
        <name>NAD(+)</name>
        <dbReference type="ChEBI" id="CHEBI:57540"/>
    </cofactor>
</comment>
<dbReference type="Gene3D" id="3.40.50.720">
    <property type="entry name" value="NAD(P)-binding Rossmann-like Domain"/>
    <property type="match status" value="1"/>
</dbReference>
<comment type="catalytic activity">
    <reaction evidence="1">
        <text>UDP-alpha-D-glucose = UDP-alpha-D-galactose</text>
        <dbReference type="Rhea" id="RHEA:22168"/>
        <dbReference type="ChEBI" id="CHEBI:58885"/>
        <dbReference type="ChEBI" id="CHEBI:66914"/>
        <dbReference type="EC" id="5.1.3.2"/>
    </reaction>
</comment>